<reference evidence="1 2" key="1">
    <citation type="submission" date="2020-07" db="EMBL/GenBank/DDBJ databases">
        <title>Sequencing the genomes of 1000 actinobacteria strains.</title>
        <authorList>
            <person name="Klenk H.-P."/>
        </authorList>
    </citation>
    <scope>NUCLEOTIDE SEQUENCE [LARGE SCALE GENOMIC DNA]</scope>
    <source>
        <strain evidence="1 2">DSM 15131</strain>
    </source>
</reference>
<dbReference type="EMBL" id="JACBZM010000001">
    <property type="protein sequence ID" value="NYI43465.1"/>
    <property type="molecule type" value="Genomic_DNA"/>
</dbReference>
<comment type="caution">
    <text evidence="1">The sequence shown here is derived from an EMBL/GenBank/DDBJ whole genome shotgun (WGS) entry which is preliminary data.</text>
</comment>
<accession>A0A7Y9ZGC3</accession>
<dbReference type="AlphaFoldDB" id="A0A7Y9ZGC3"/>
<evidence type="ECO:0000313" key="2">
    <source>
        <dbReference type="Proteomes" id="UP000562045"/>
    </source>
</evidence>
<protein>
    <submittedName>
        <fullName evidence="1">Uncharacterized protein</fullName>
    </submittedName>
</protein>
<proteinExistence type="predicted"/>
<dbReference type="Proteomes" id="UP000562045">
    <property type="component" value="Unassembled WGS sequence"/>
</dbReference>
<dbReference type="RefSeq" id="WP_179647643.1">
    <property type="nucleotide sequence ID" value="NZ_JACBZM010000001.1"/>
</dbReference>
<sequence length="127" mass="13699">MTLALIAAVVATATLVVLALVLAGEVPEIVWPDEEPLHVRDDRAHDLQLTHLARLVAAQDPTALHAEVVEVVDQLLGTTAVLAGPAGIAPRSALPGEVRRFLDRPPLDSPDRYRRQLAGVLDRLEEL</sequence>
<gene>
    <name evidence="1" type="ORF">BJ993_000545</name>
</gene>
<evidence type="ECO:0000313" key="1">
    <source>
        <dbReference type="EMBL" id="NYI43465.1"/>
    </source>
</evidence>
<organism evidence="1 2">
    <name type="scientific">Nocardioides aromaticivorans</name>
    <dbReference type="NCBI Taxonomy" id="200618"/>
    <lineage>
        <taxon>Bacteria</taxon>
        <taxon>Bacillati</taxon>
        <taxon>Actinomycetota</taxon>
        <taxon>Actinomycetes</taxon>
        <taxon>Propionibacteriales</taxon>
        <taxon>Nocardioidaceae</taxon>
        <taxon>Nocardioides</taxon>
    </lineage>
</organism>
<name>A0A7Y9ZGC3_9ACTN</name>